<dbReference type="EMBL" id="CP115174">
    <property type="protein sequence ID" value="WBO23777.1"/>
    <property type="molecule type" value="Genomic_DNA"/>
</dbReference>
<gene>
    <name evidence="2" type="ORF">PBT88_06545</name>
</gene>
<name>A0ABY7NRG4_9SPHN</name>
<dbReference type="Pfam" id="PF07238">
    <property type="entry name" value="PilZ"/>
    <property type="match status" value="1"/>
</dbReference>
<dbReference type="InterPro" id="IPR009875">
    <property type="entry name" value="PilZ_domain"/>
</dbReference>
<accession>A0ABY7NRG4</accession>
<dbReference type="RefSeq" id="WP_270078408.1">
    <property type="nucleotide sequence ID" value="NZ_CP115174.1"/>
</dbReference>
<evidence type="ECO:0000313" key="2">
    <source>
        <dbReference type="EMBL" id="WBO23777.1"/>
    </source>
</evidence>
<sequence length="133" mass="14775">MSNVADPSSPDPRASRESLFLGAEIRHGGVVLQGRVRNVSSTGAWVDCTHRLRVGDSLRISFQGVQDAEAQVARVTERGVGLHFDAPIDPSTCRRNVAPKQTDWTKDYVLCLREGAREPIWQNDALVKRPKLR</sequence>
<feature type="domain" description="PilZ" evidence="1">
    <location>
        <begin position="20"/>
        <end position="93"/>
    </location>
</feature>
<proteinExistence type="predicted"/>
<protein>
    <submittedName>
        <fullName evidence="2">PilZ domain-containing protein</fullName>
    </submittedName>
</protein>
<evidence type="ECO:0000259" key="1">
    <source>
        <dbReference type="Pfam" id="PF07238"/>
    </source>
</evidence>
<dbReference type="Proteomes" id="UP001210865">
    <property type="component" value="Chromosome"/>
</dbReference>
<reference evidence="2 3" key="1">
    <citation type="submission" date="2022-12" db="EMBL/GenBank/DDBJ databases">
        <title>Sphingomonas abieness sp. nov., an endophytic bacterium isolated from Abies koreana.</title>
        <authorList>
            <person name="Jiang L."/>
            <person name="Lee J."/>
        </authorList>
    </citation>
    <scope>NUCLEOTIDE SEQUENCE [LARGE SCALE GENOMIC DNA]</scope>
    <source>
        <strain evidence="3">PAMB 00755</strain>
    </source>
</reference>
<evidence type="ECO:0000313" key="3">
    <source>
        <dbReference type="Proteomes" id="UP001210865"/>
    </source>
</evidence>
<keyword evidence="3" id="KW-1185">Reference proteome</keyword>
<dbReference type="SUPFAM" id="SSF141371">
    <property type="entry name" value="PilZ domain-like"/>
    <property type="match status" value="1"/>
</dbReference>
<dbReference type="Gene3D" id="2.40.10.220">
    <property type="entry name" value="predicted glycosyltransferase like domains"/>
    <property type="match status" value="1"/>
</dbReference>
<organism evidence="2 3">
    <name type="scientific">Sphingomonas abietis</name>
    <dbReference type="NCBI Taxonomy" id="3012344"/>
    <lineage>
        <taxon>Bacteria</taxon>
        <taxon>Pseudomonadati</taxon>
        <taxon>Pseudomonadota</taxon>
        <taxon>Alphaproteobacteria</taxon>
        <taxon>Sphingomonadales</taxon>
        <taxon>Sphingomonadaceae</taxon>
        <taxon>Sphingomonas</taxon>
    </lineage>
</organism>